<dbReference type="Proteomes" id="UP000006002">
    <property type="component" value="Unassembled WGS sequence"/>
</dbReference>
<evidence type="ECO:0000313" key="2">
    <source>
        <dbReference type="Proteomes" id="UP000006002"/>
    </source>
</evidence>
<dbReference type="EMBL" id="AAVO02000014">
    <property type="protein sequence ID" value="EDM86477.1"/>
    <property type="molecule type" value="Genomic_DNA"/>
</dbReference>
<protein>
    <recommendedName>
        <fullName evidence="3">MurNAc-LAA domain-containing protein</fullName>
    </recommendedName>
</protein>
<reference evidence="1 2" key="1">
    <citation type="submission" date="2007-03" db="EMBL/GenBank/DDBJ databases">
        <authorList>
            <person name="Fulton L."/>
            <person name="Clifton S."/>
            <person name="Fulton B."/>
            <person name="Xu J."/>
            <person name="Minx P."/>
            <person name="Pepin K.H."/>
            <person name="Johnson M."/>
            <person name="Thiruvilangam P."/>
            <person name="Bhonagiri V."/>
            <person name="Nash W.E."/>
            <person name="Mardis E.R."/>
            <person name="Wilson R.K."/>
        </authorList>
    </citation>
    <scope>NUCLEOTIDE SEQUENCE [LARGE SCALE GENOMIC DNA]</scope>
    <source>
        <strain evidence="1 2">ATCC 29174</strain>
    </source>
</reference>
<sequence>MKKFRKYRMEMVMACLLLVSFYLLSRQAAVVSVQMNFPKLILIDPGHGGCR</sequence>
<proteinExistence type="predicted"/>
<dbReference type="AlphaFoldDB" id="A5ZV28"/>
<evidence type="ECO:0008006" key="3">
    <source>
        <dbReference type="Google" id="ProtNLM"/>
    </source>
</evidence>
<name>A5ZV28_9FIRM</name>
<reference evidence="1 2" key="2">
    <citation type="submission" date="2007-04" db="EMBL/GenBank/DDBJ databases">
        <title>Draft genome sequence of Ruminococcus obeum (ATCC 29174).</title>
        <authorList>
            <person name="Sudarsanam P."/>
            <person name="Ley R."/>
            <person name="Guruge J."/>
            <person name="Turnbaugh P.J."/>
            <person name="Mahowald M."/>
            <person name="Liep D."/>
            <person name="Gordon J."/>
        </authorList>
    </citation>
    <scope>NUCLEOTIDE SEQUENCE [LARGE SCALE GENOMIC DNA]</scope>
    <source>
        <strain evidence="1 2">ATCC 29174</strain>
    </source>
</reference>
<organism evidence="1 2">
    <name type="scientific">Blautia obeum ATCC 29174</name>
    <dbReference type="NCBI Taxonomy" id="411459"/>
    <lineage>
        <taxon>Bacteria</taxon>
        <taxon>Bacillati</taxon>
        <taxon>Bacillota</taxon>
        <taxon>Clostridia</taxon>
        <taxon>Lachnospirales</taxon>
        <taxon>Lachnospiraceae</taxon>
        <taxon>Blautia</taxon>
    </lineage>
</organism>
<dbReference type="RefSeq" id="WP_005428602.1">
    <property type="nucleotide sequence ID" value="NZ_CP102265.1"/>
</dbReference>
<accession>A5ZV28</accession>
<comment type="caution">
    <text evidence="1">The sequence shown here is derived from an EMBL/GenBank/DDBJ whole genome shotgun (WGS) entry which is preliminary data.</text>
</comment>
<evidence type="ECO:0000313" key="1">
    <source>
        <dbReference type="EMBL" id="EDM86477.1"/>
    </source>
</evidence>
<dbReference type="HOGENOM" id="CLU_3096192_0_0_9"/>
<dbReference type="GeneID" id="79804880"/>
<gene>
    <name evidence="1" type="ORF">RUMOBE_02863</name>
</gene>